<keyword evidence="4" id="KW-0326">Glycosidase</keyword>
<evidence type="ECO:0000313" key="7">
    <source>
        <dbReference type="EMBL" id="KAJ8975006.1"/>
    </source>
</evidence>
<keyword evidence="3" id="KW-0378">Hydrolase</keyword>
<feature type="non-terminal residue" evidence="7">
    <location>
        <position position="1"/>
    </location>
</feature>
<dbReference type="InterPro" id="IPR018120">
    <property type="entry name" value="Glyco_hydro_1_AS"/>
</dbReference>
<evidence type="ECO:0000256" key="2">
    <source>
        <dbReference type="ARBA" id="ARBA00012744"/>
    </source>
</evidence>
<accession>A0ABQ9JA17</accession>
<reference evidence="7" key="1">
    <citation type="journal article" date="2023" name="Insect Mol. Biol.">
        <title>Genome sequencing provides insights into the evolution of gene families encoding plant cell wall-degrading enzymes in longhorned beetles.</title>
        <authorList>
            <person name="Shin N.R."/>
            <person name="Okamura Y."/>
            <person name="Kirsch R."/>
            <person name="Pauchet Y."/>
        </authorList>
    </citation>
    <scope>NUCLEOTIDE SEQUENCE</scope>
    <source>
        <strain evidence="7">MMC_N1</strain>
    </source>
</reference>
<dbReference type="PRINTS" id="PR00131">
    <property type="entry name" value="GLHYDRLASE1"/>
</dbReference>
<evidence type="ECO:0000256" key="4">
    <source>
        <dbReference type="ARBA" id="ARBA00023295"/>
    </source>
</evidence>
<protein>
    <recommendedName>
        <fullName evidence="2">beta-glucosidase</fullName>
        <ecNumber evidence="2">3.2.1.21</ecNumber>
    </recommendedName>
</protein>
<name>A0ABQ9JA17_9CUCU</name>
<dbReference type="Gene3D" id="3.20.20.80">
    <property type="entry name" value="Glycosidases"/>
    <property type="match status" value="1"/>
</dbReference>
<sequence>DIYFLMFCYHEELVWFSNILAVALLAFCVRCDVSNRKIPDDFVLGIASASYQFEGGWDADGKGENVWDHFTHTFPERIADRSNGDVACDSYNLYKEDVRLIKEVGFDFYRFSIAWSRILPTGRNDTINQAGVDYYKNLIKELKDNGITPMPALFHWDTPQPLEELGGWLNPDIVDWFGDYARVCFELFGDDVQSWITINEPQQVCSAGYGSGVFAPAVVSPGVGEYQCAYNLVKAHARAFHIYDEEFRPTQQGNFYLIEWFMQGGEHYPILKKIEFWDASEAAGNISIIIDTSWYEPGSDSAEDVEAAARNVLFIYGLYGDPVFFGDWPQVVIDRVALRSEGEGYNVSRLPAFTDEEKVYIKGTADYMSLNHYTTFMVNATTSEPEFGQPGMGLDMNTVEWNKPEWPVANVPGFKVVPWGLRKLLAFLYDRYQTPIFVTENGLSDGNGTMADDHRINYIKGYVGAVLDAIYEDGVEVIGYTYWSIIDDWEWTSGFTSKMGLYAVDFNSTERTKTARSSAAYFKNVIETRCLLDECV</sequence>
<comment type="caution">
    <text evidence="7">The sequence shown here is derived from an EMBL/GenBank/DDBJ whole genome shotgun (WGS) entry which is preliminary data.</text>
</comment>
<dbReference type="SUPFAM" id="SSF51445">
    <property type="entry name" value="(Trans)glycosidases"/>
    <property type="match status" value="1"/>
</dbReference>
<dbReference type="Pfam" id="PF00232">
    <property type="entry name" value="Glyco_hydro_1"/>
    <property type="match status" value="2"/>
</dbReference>
<evidence type="ECO:0000256" key="1">
    <source>
        <dbReference type="ARBA" id="ARBA00010838"/>
    </source>
</evidence>
<proteinExistence type="inferred from homology"/>
<comment type="similarity">
    <text evidence="1 6">Belongs to the glycosyl hydrolase 1 family.</text>
</comment>
<dbReference type="Proteomes" id="UP001162164">
    <property type="component" value="Unassembled WGS sequence"/>
</dbReference>
<feature type="active site" description="Nucleophile" evidence="5">
    <location>
        <position position="440"/>
    </location>
</feature>
<dbReference type="EMBL" id="JAPWTJ010000891">
    <property type="protein sequence ID" value="KAJ8975006.1"/>
    <property type="molecule type" value="Genomic_DNA"/>
</dbReference>
<evidence type="ECO:0000256" key="3">
    <source>
        <dbReference type="ARBA" id="ARBA00022801"/>
    </source>
</evidence>
<dbReference type="PANTHER" id="PTHR10353:SF36">
    <property type="entry name" value="LP05116P"/>
    <property type="match status" value="1"/>
</dbReference>
<dbReference type="PROSITE" id="PS00572">
    <property type="entry name" value="GLYCOSYL_HYDROL_F1_1"/>
    <property type="match status" value="1"/>
</dbReference>
<dbReference type="InterPro" id="IPR001360">
    <property type="entry name" value="Glyco_hydro_1"/>
</dbReference>
<gene>
    <name evidence="7" type="ORF">NQ317_010107</name>
</gene>
<evidence type="ECO:0000256" key="5">
    <source>
        <dbReference type="PROSITE-ProRule" id="PRU10055"/>
    </source>
</evidence>
<dbReference type="InterPro" id="IPR017853">
    <property type="entry name" value="GH"/>
</dbReference>
<dbReference type="EC" id="3.2.1.21" evidence="2"/>
<evidence type="ECO:0000313" key="8">
    <source>
        <dbReference type="Proteomes" id="UP001162164"/>
    </source>
</evidence>
<organism evidence="7 8">
    <name type="scientific">Molorchus minor</name>
    <dbReference type="NCBI Taxonomy" id="1323400"/>
    <lineage>
        <taxon>Eukaryota</taxon>
        <taxon>Metazoa</taxon>
        <taxon>Ecdysozoa</taxon>
        <taxon>Arthropoda</taxon>
        <taxon>Hexapoda</taxon>
        <taxon>Insecta</taxon>
        <taxon>Pterygota</taxon>
        <taxon>Neoptera</taxon>
        <taxon>Endopterygota</taxon>
        <taxon>Coleoptera</taxon>
        <taxon>Polyphaga</taxon>
        <taxon>Cucujiformia</taxon>
        <taxon>Chrysomeloidea</taxon>
        <taxon>Cerambycidae</taxon>
        <taxon>Lamiinae</taxon>
        <taxon>Monochamini</taxon>
        <taxon>Molorchus</taxon>
    </lineage>
</organism>
<keyword evidence="8" id="KW-1185">Reference proteome</keyword>
<evidence type="ECO:0000256" key="6">
    <source>
        <dbReference type="RuleBase" id="RU003690"/>
    </source>
</evidence>
<dbReference type="PANTHER" id="PTHR10353">
    <property type="entry name" value="GLYCOSYL HYDROLASE"/>
    <property type="match status" value="1"/>
</dbReference>